<keyword evidence="1" id="KW-1133">Transmembrane helix</keyword>
<organism evidence="3 4">
    <name type="scientific">Clostridium intestinale DSM 6191</name>
    <dbReference type="NCBI Taxonomy" id="1121320"/>
    <lineage>
        <taxon>Bacteria</taxon>
        <taxon>Bacillati</taxon>
        <taxon>Bacillota</taxon>
        <taxon>Clostridia</taxon>
        <taxon>Eubacteriales</taxon>
        <taxon>Clostridiaceae</taxon>
        <taxon>Clostridium</taxon>
    </lineage>
</organism>
<dbReference type="Proteomes" id="UP000184241">
    <property type="component" value="Unassembled WGS sequence"/>
</dbReference>
<dbReference type="GO" id="GO:0004175">
    <property type="term" value="F:endopeptidase activity"/>
    <property type="evidence" value="ECO:0007669"/>
    <property type="project" value="UniProtKB-ARBA"/>
</dbReference>
<dbReference type="PANTHER" id="PTHR36435">
    <property type="entry name" value="SLR1288 PROTEIN"/>
    <property type="match status" value="1"/>
</dbReference>
<dbReference type="Pfam" id="PF02517">
    <property type="entry name" value="Rce1-like"/>
    <property type="match status" value="1"/>
</dbReference>
<dbReference type="RefSeq" id="WP_073020904.1">
    <property type="nucleotide sequence ID" value="NZ_FQXU01000009.1"/>
</dbReference>
<keyword evidence="3" id="KW-0645">Protease</keyword>
<feature type="transmembrane region" description="Helical" evidence="1">
    <location>
        <begin position="221"/>
        <end position="242"/>
    </location>
</feature>
<accession>A0A1M5ZM81</accession>
<feature type="transmembrane region" description="Helical" evidence="1">
    <location>
        <begin position="200"/>
        <end position="216"/>
    </location>
</feature>
<proteinExistence type="predicted"/>
<keyword evidence="1" id="KW-0812">Transmembrane</keyword>
<dbReference type="InterPro" id="IPR052710">
    <property type="entry name" value="CAAX_protease"/>
</dbReference>
<feature type="transmembrane region" description="Helical" evidence="1">
    <location>
        <begin position="59"/>
        <end position="80"/>
    </location>
</feature>
<dbReference type="PANTHER" id="PTHR36435:SF1">
    <property type="entry name" value="CAAX AMINO TERMINAL PROTEASE FAMILY PROTEIN"/>
    <property type="match status" value="1"/>
</dbReference>
<name>A0A1M5ZM81_9CLOT</name>
<feature type="transmembrane region" description="Helical" evidence="1">
    <location>
        <begin position="101"/>
        <end position="127"/>
    </location>
</feature>
<dbReference type="EMBL" id="FQXU01000009">
    <property type="protein sequence ID" value="SHI25276.1"/>
    <property type="molecule type" value="Genomic_DNA"/>
</dbReference>
<protein>
    <submittedName>
        <fullName evidence="3">CAAX protease self-immunity</fullName>
    </submittedName>
</protein>
<keyword evidence="1" id="KW-0472">Membrane</keyword>
<sequence>MITKLKRVFGILGEFEKGRLKVERIGFFKALGVLFIWQLFAMLPELISTGIYAIKKEYYMIPVSFILQFICNLFFVYIIFRIFTLPNTEEVRKKAVKTKKMILFSILILFGYRIFYVGTLEHIMNILPMPKFIEDIFNMLQIDDIQAWGFLLSSIFIAPIVEEVVCRGIIFNGLRKRYSDLWAILISSFLFGFIHLNLQQGINAFIIGVLFSWVYVKTNSLYLCIALHAFNNFIINPMYYVIGEDEKGVIVSIIFAVFGLLISVIGIRYFIKETDKMKEEDSIEIIEF</sequence>
<gene>
    <name evidence="3" type="ORF">SAMN02745941_03142</name>
</gene>
<dbReference type="AlphaFoldDB" id="A0A1M5ZM81"/>
<feature type="transmembrane region" description="Helical" evidence="1">
    <location>
        <begin position="178"/>
        <end position="194"/>
    </location>
</feature>
<reference evidence="3 4" key="1">
    <citation type="submission" date="2016-11" db="EMBL/GenBank/DDBJ databases">
        <authorList>
            <person name="Jaros S."/>
            <person name="Januszkiewicz K."/>
            <person name="Wedrychowicz H."/>
        </authorList>
    </citation>
    <scope>NUCLEOTIDE SEQUENCE [LARGE SCALE GENOMIC DNA]</scope>
    <source>
        <strain evidence="3 4">DSM 6191</strain>
    </source>
</reference>
<evidence type="ECO:0000313" key="3">
    <source>
        <dbReference type="EMBL" id="SHI25276.1"/>
    </source>
</evidence>
<keyword evidence="3" id="KW-0378">Hydrolase</keyword>
<feature type="transmembrane region" description="Helical" evidence="1">
    <location>
        <begin position="248"/>
        <end position="271"/>
    </location>
</feature>
<evidence type="ECO:0000256" key="1">
    <source>
        <dbReference type="SAM" id="Phobius"/>
    </source>
</evidence>
<feature type="transmembrane region" description="Helical" evidence="1">
    <location>
        <begin position="147"/>
        <end position="166"/>
    </location>
</feature>
<feature type="domain" description="CAAX prenyl protease 2/Lysostaphin resistance protein A-like" evidence="2">
    <location>
        <begin position="147"/>
        <end position="234"/>
    </location>
</feature>
<dbReference type="GO" id="GO:0080120">
    <property type="term" value="P:CAAX-box protein maturation"/>
    <property type="evidence" value="ECO:0007669"/>
    <property type="project" value="UniProtKB-ARBA"/>
</dbReference>
<dbReference type="InterPro" id="IPR003675">
    <property type="entry name" value="Rce1/LyrA-like_dom"/>
</dbReference>
<evidence type="ECO:0000259" key="2">
    <source>
        <dbReference type="Pfam" id="PF02517"/>
    </source>
</evidence>
<evidence type="ECO:0000313" key="4">
    <source>
        <dbReference type="Proteomes" id="UP000184241"/>
    </source>
</evidence>
<dbReference type="GO" id="GO:0006508">
    <property type="term" value="P:proteolysis"/>
    <property type="evidence" value="ECO:0007669"/>
    <property type="project" value="UniProtKB-KW"/>
</dbReference>
<feature type="transmembrane region" description="Helical" evidence="1">
    <location>
        <begin position="27"/>
        <end position="47"/>
    </location>
</feature>